<dbReference type="InParanoid" id="A0A667WJ38"/>
<dbReference type="PANTHER" id="PTHR15642:SF3">
    <property type="entry name" value="CYTOCHROME C OXIDASE ASSEMBLY FACTOR 3 HOMOLOG, MITOCHONDRIAL"/>
    <property type="match status" value="1"/>
</dbReference>
<feature type="region of interest" description="Disordered" evidence="9">
    <location>
        <begin position="1"/>
        <end position="24"/>
    </location>
</feature>
<dbReference type="InterPro" id="IPR041752">
    <property type="entry name" value="Coa3"/>
</dbReference>
<dbReference type="InterPro" id="IPR018628">
    <property type="entry name" value="Coa3_CC"/>
</dbReference>
<comment type="similarity">
    <text evidence="3 8">Belongs to the COA3 family.</text>
</comment>
<dbReference type="PANTHER" id="PTHR15642">
    <property type="entry name" value="CYTOCHROME C OXIDASE ASSEMBLY FACTOR 3, MITOCHONDRIAL"/>
    <property type="match status" value="1"/>
</dbReference>
<comment type="function">
    <text evidence="1">Core component of the MITRAC (mitochondrial translation regulation assembly intermediate of cytochrome c oxidase complex) complex, that regulates cytochrome c oxidase assembly. MITRAC complexes regulate both translation of mitochondrial encoded components and assembly of nuclear-encoded components imported in mitochondrion. Required for efficient translation of MT-CO1 and mitochondrial respiratory chain complex IV assembly.</text>
</comment>
<feature type="domain" description="Cytochrome c oxidase assembly factor 3 mitochondrial coiled-coil" evidence="10">
    <location>
        <begin position="27"/>
        <end position="68"/>
    </location>
</feature>
<dbReference type="Ensembl" id="ENSMMDT00005001487.1">
    <property type="protein sequence ID" value="ENSMMDP00005001457.1"/>
    <property type="gene ID" value="ENSMMDG00005000825.1"/>
</dbReference>
<evidence type="ECO:0000256" key="6">
    <source>
        <dbReference type="ARBA" id="ARBA00023128"/>
    </source>
</evidence>
<accession>A0A667WJ38</accession>
<evidence type="ECO:0000256" key="8">
    <source>
        <dbReference type="RuleBase" id="RU367056"/>
    </source>
</evidence>
<comment type="function">
    <text evidence="8">Required for assembly of cytochrome c oxidase (complex IV).</text>
</comment>
<protein>
    <recommendedName>
        <fullName evidence="8">Cytochrome c oxidase assembly factor 3</fullName>
    </recommendedName>
</protein>
<reference evidence="11" key="2">
    <citation type="submission" date="2025-08" db="UniProtKB">
        <authorList>
            <consortium name="Ensembl"/>
        </authorList>
    </citation>
    <scope>IDENTIFICATION</scope>
</reference>
<feature type="region of interest" description="Disordered" evidence="9">
    <location>
        <begin position="66"/>
        <end position="98"/>
    </location>
</feature>
<reference evidence="11" key="3">
    <citation type="submission" date="2025-09" db="UniProtKB">
        <authorList>
            <consortium name="Ensembl"/>
        </authorList>
    </citation>
    <scope>IDENTIFICATION</scope>
</reference>
<evidence type="ECO:0000256" key="3">
    <source>
        <dbReference type="ARBA" id="ARBA00007035"/>
    </source>
</evidence>
<dbReference type="Pfam" id="PF09813">
    <property type="entry name" value="Coa3_cc"/>
    <property type="match status" value="1"/>
</dbReference>
<proteinExistence type="inferred from homology"/>
<keyword evidence="4 8" id="KW-0812">Transmembrane</keyword>
<evidence type="ECO:0000256" key="1">
    <source>
        <dbReference type="ARBA" id="ARBA00003429"/>
    </source>
</evidence>
<evidence type="ECO:0000256" key="2">
    <source>
        <dbReference type="ARBA" id="ARBA00004304"/>
    </source>
</evidence>
<organism evidence="11 12">
    <name type="scientific">Myripristis murdjan</name>
    <name type="common">pinecone soldierfish</name>
    <dbReference type="NCBI Taxonomy" id="586833"/>
    <lineage>
        <taxon>Eukaryota</taxon>
        <taxon>Metazoa</taxon>
        <taxon>Chordata</taxon>
        <taxon>Craniata</taxon>
        <taxon>Vertebrata</taxon>
        <taxon>Euteleostomi</taxon>
        <taxon>Actinopterygii</taxon>
        <taxon>Neopterygii</taxon>
        <taxon>Teleostei</taxon>
        <taxon>Neoteleostei</taxon>
        <taxon>Acanthomorphata</taxon>
        <taxon>Holocentriformes</taxon>
        <taxon>Holocentridae</taxon>
        <taxon>Myripristis</taxon>
    </lineage>
</organism>
<evidence type="ECO:0000256" key="7">
    <source>
        <dbReference type="ARBA" id="ARBA00023136"/>
    </source>
</evidence>
<keyword evidence="8" id="KW-0999">Mitochondrion inner membrane</keyword>
<dbReference type="AlphaFoldDB" id="A0A667WJ38"/>
<comment type="subunit">
    <text evidence="8">Component of 250-400 kDa complexes called cytochrome oxidase assembly intermediates or COA complexes.</text>
</comment>
<sequence>MAEKEAAGGAQTAAEKQLPRRRQELDYWKQNAERLRRRNRLTGLAIGAFVLGMFGYTILSVRQEKIMKRSTTRRGSTSSEGRAPGPTPRAAEGAGLHC</sequence>
<evidence type="ECO:0000259" key="10">
    <source>
        <dbReference type="Pfam" id="PF09813"/>
    </source>
</evidence>
<evidence type="ECO:0000313" key="12">
    <source>
        <dbReference type="Proteomes" id="UP000472263"/>
    </source>
</evidence>
<evidence type="ECO:0000313" key="11">
    <source>
        <dbReference type="Ensembl" id="ENSMMDP00005001457.1"/>
    </source>
</evidence>
<dbReference type="GeneTree" id="ENSGT01000000215678"/>
<comment type="subcellular location">
    <subcellularLocation>
        <location evidence="2">Mitochondrion membrane</location>
        <topology evidence="2">Single-pass membrane protein</topology>
    </subcellularLocation>
</comment>
<evidence type="ECO:0000256" key="9">
    <source>
        <dbReference type="SAM" id="MobiDB-lite"/>
    </source>
</evidence>
<evidence type="ECO:0000256" key="5">
    <source>
        <dbReference type="ARBA" id="ARBA00022989"/>
    </source>
</evidence>
<dbReference type="GO" id="GO:0005743">
    <property type="term" value="C:mitochondrial inner membrane"/>
    <property type="evidence" value="ECO:0007669"/>
    <property type="project" value="UniProtKB-UniRule"/>
</dbReference>
<evidence type="ECO:0000256" key="4">
    <source>
        <dbReference type="ARBA" id="ARBA00022692"/>
    </source>
</evidence>
<reference evidence="11" key="1">
    <citation type="submission" date="2019-06" db="EMBL/GenBank/DDBJ databases">
        <authorList>
            <consortium name="Wellcome Sanger Institute Data Sharing"/>
        </authorList>
    </citation>
    <scope>NUCLEOTIDE SEQUENCE [LARGE SCALE GENOMIC DNA]</scope>
</reference>
<keyword evidence="6 8" id="KW-0496">Mitochondrion</keyword>
<keyword evidence="7 8" id="KW-0472">Membrane</keyword>
<feature type="compositionally biased region" description="Low complexity" evidence="9">
    <location>
        <begin position="73"/>
        <end position="82"/>
    </location>
</feature>
<dbReference type="Proteomes" id="UP000472263">
    <property type="component" value="Chromosome 8"/>
</dbReference>
<name>A0A667WJ38_9TELE</name>
<dbReference type="GO" id="GO:0033617">
    <property type="term" value="P:mitochondrial respiratory chain complex IV assembly"/>
    <property type="evidence" value="ECO:0007669"/>
    <property type="project" value="UniProtKB-UniRule"/>
</dbReference>
<keyword evidence="5 8" id="KW-1133">Transmembrane helix</keyword>
<keyword evidence="12" id="KW-1185">Reference proteome</keyword>
<feature type="transmembrane region" description="Helical" evidence="8">
    <location>
        <begin position="41"/>
        <end position="59"/>
    </location>
</feature>